<evidence type="ECO:0000313" key="3">
    <source>
        <dbReference type="Proteomes" id="UP000054359"/>
    </source>
</evidence>
<dbReference type="OrthoDB" id="10255480at2759"/>
<evidence type="ECO:0000259" key="1">
    <source>
        <dbReference type="Pfam" id="PF14761"/>
    </source>
</evidence>
<keyword evidence="3" id="KW-1185">Reference proteome</keyword>
<proteinExistence type="predicted"/>
<dbReference type="InterPro" id="IPR029437">
    <property type="entry name" value="HPS3_N"/>
</dbReference>
<sequence>MVRVVSCHHFLSQDVFLSENEPVAFCGAQGKLLVATTQHAVNVHDLDSRGNVLHTFPTVDIVKQIIFCESGNYVATIENKASWHRSIVTYVRIYFKWWIDVSGQPLKVRIAGSAPISCDSQSWNKLFEMVELPLEKTALCIACCNQTSALAVSLGAIISVFCHSKKIHEGSKQTFHDFDHFVDISVPIIVQELSICENYFSCMSGKAVHVFKIECEKEDTSENQNCEAATNIEGNDPDLYDENFIEWRFESCTLMSSRDKNWDDHIRSKLHPKSFPINVHFHAIDKENEKFSSTEECEFYGPLLTVRGCPVEVRIDSKVFEMFPSASSYISAVTLLFRQFVSNENKCLIGLQLIPFYESEELKGGFADPLNAAAFSTEKCFYSLPWPNLSASVSKLRAIGCFFSTFQKGFLYDITNEIRLVSSYSYTSSLKGVVLETSLLHALTETGLETYTMHLPHSA</sequence>
<dbReference type="Pfam" id="PF14761">
    <property type="entry name" value="HPS3_N"/>
    <property type="match status" value="2"/>
</dbReference>
<organism evidence="2 3">
    <name type="scientific">Stegodyphus mimosarum</name>
    <name type="common">African social velvet spider</name>
    <dbReference type="NCBI Taxonomy" id="407821"/>
    <lineage>
        <taxon>Eukaryota</taxon>
        <taxon>Metazoa</taxon>
        <taxon>Ecdysozoa</taxon>
        <taxon>Arthropoda</taxon>
        <taxon>Chelicerata</taxon>
        <taxon>Arachnida</taxon>
        <taxon>Araneae</taxon>
        <taxon>Araneomorphae</taxon>
        <taxon>Entelegynae</taxon>
        <taxon>Eresoidea</taxon>
        <taxon>Eresidae</taxon>
        <taxon>Stegodyphus</taxon>
    </lineage>
</organism>
<evidence type="ECO:0000313" key="2">
    <source>
        <dbReference type="EMBL" id="KFM72563.1"/>
    </source>
</evidence>
<reference evidence="2 3" key="1">
    <citation type="submission" date="2013-11" db="EMBL/GenBank/DDBJ databases">
        <title>Genome sequencing of Stegodyphus mimosarum.</title>
        <authorList>
            <person name="Bechsgaard J."/>
        </authorList>
    </citation>
    <scope>NUCLEOTIDE SEQUENCE [LARGE SCALE GENOMIC DNA]</scope>
</reference>
<dbReference type="Proteomes" id="UP000054359">
    <property type="component" value="Unassembled WGS sequence"/>
</dbReference>
<feature type="domain" description="BLOC-2 complex member HPS3 N-terminal" evidence="1">
    <location>
        <begin position="395"/>
        <end position="454"/>
    </location>
</feature>
<dbReference type="PANTHER" id="PTHR28633">
    <property type="entry name" value="HERMANSKY-PUDLAK SYNDROME 3 PROTEIN"/>
    <property type="match status" value="1"/>
</dbReference>
<dbReference type="STRING" id="407821.A0A087U5C4"/>
<accession>A0A087U5C4</accession>
<dbReference type="GO" id="GO:0005737">
    <property type="term" value="C:cytoplasm"/>
    <property type="evidence" value="ECO:0007669"/>
    <property type="project" value="TreeGrafter"/>
</dbReference>
<feature type="domain" description="BLOC-2 complex member HPS3 N-terminal" evidence="1">
    <location>
        <begin position="4"/>
        <end position="385"/>
    </location>
</feature>
<dbReference type="EMBL" id="KK118255">
    <property type="protein sequence ID" value="KFM72563.1"/>
    <property type="molecule type" value="Genomic_DNA"/>
</dbReference>
<dbReference type="OMA" id="CENYLAF"/>
<protein>
    <submittedName>
        <fullName evidence="2">Hermansky-Pudlak syndrome 3 protein</fullName>
    </submittedName>
</protein>
<dbReference type="AlphaFoldDB" id="A0A087U5C4"/>
<gene>
    <name evidence="2" type="ORF">X975_20759</name>
</gene>
<name>A0A087U5C4_STEMI</name>
<dbReference type="InterPro" id="IPR017216">
    <property type="entry name" value="HPS3"/>
</dbReference>
<feature type="non-terminal residue" evidence="2">
    <location>
        <position position="459"/>
    </location>
</feature>
<dbReference type="PANTHER" id="PTHR28633:SF1">
    <property type="entry name" value="BLOC-2 COMPLEX MEMBER HPS3"/>
    <property type="match status" value="1"/>
</dbReference>